<sequence>MIISFFPGFKGDYNFFQFEPLDEKFFSLLSQARAVIFPPTISPEIYFLVKNLGIPVFPEYTFRFFYPGKIGQIMLLKLLNLPHPETIIIPRLCGLEENPYKRSPKIKFPCVIKGNYGDEGKEVFLVNNEEEFREILKMIKGWERENRFGFLIQEYIPCDFDARAIVIGKKIFIFFRKGGFKKNIVQEGKIIPCPKRGLKEKVLDLTHKIIKNTYFNLVAIDFLFKEENPLVSEFNFVFGRRAIGEKKYEFYLKKAIKDFLKNIE</sequence>
<dbReference type="EMBL" id="DSZN01000119">
    <property type="protein sequence ID" value="HGQ86217.1"/>
    <property type="molecule type" value="Genomic_DNA"/>
</dbReference>
<comment type="caution">
    <text evidence="3">The sequence shown here is derived from an EMBL/GenBank/DDBJ whole genome shotgun (WGS) entry which is preliminary data.</text>
</comment>
<dbReference type="GO" id="GO:0005524">
    <property type="term" value="F:ATP binding"/>
    <property type="evidence" value="ECO:0007669"/>
    <property type="project" value="UniProtKB-UniRule"/>
</dbReference>
<evidence type="ECO:0000313" key="3">
    <source>
        <dbReference type="EMBL" id="HGQ86217.1"/>
    </source>
</evidence>
<keyword evidence="1" id="KW-0547">Nucleotide-binding</keyword>
<dbReference type="GO" id="GO:0016879">
    <property type="term" value="F:ligase activity, forming carbon-nitrogen bonds"/>
    <property type="evidence" value="ECO:0007669"/>
    <property type="project" value="TreeGrafter"/>
</dbReference>
<protein>
    <recommendedName>
        <fullName evidence="2">ATP-grasp domain-containing protein</fullName>
    </recommendedName>
</protein>
<dbReference type="Gene3D" id="3.30.1490.20">
    <property type="entry name" value="ATP-grasp fold, A domain"/>
    <property type="match status" value="1"/>
</dbReference>
<dbReference type="PROSITE" id="PS50975">
    <property type="entry name" value="ATP_GRASP"/>
    <property type="match status" value="1"/>
</dbReference>
<dbReference type="GO" id="GO:0005737">
    <property type="term" value="C:cytoplasm"/>
    <property type="evidence" value="ECO:0007669"/>
    <property type="project" value="TreeGrafter"/>
</dbReference>
<accession>A0A7C4NUA7</accession>
<dbReference type="GO" id="GO:0046872">
    <property type="term" value="F:metal ion binding"/>
    <property type="evidence" value="ECO:0007669"/>
    <property type="project" value="InterPro"/>
</dbReference>
<reference evidence="3" key="1">
    <citation type="journal article" date="2020" name="mSystems">
        <title>Genome- and Community-Level Interaction Insights into Carbon Utilization and Element Cycling Functions of Hydrothermarchaeota in Hydrothermal Sediment.</title>
        <authorList>
            <person name="Zhou Z."/>
            <person name="Liu Y."/>
            <person name="Xu W."/>
            <person name="Pan J."/>
            <person name="Luo Z.H."/>
            <person name="Li M."/>
        </authorList>
    </citation>
    <scope>NUCLEOTIDE SEQUENCE [LARGE SCALE GENOMIC DNA]</scope>
    <source>
        <strain evidence="3">SpSt-6</strain>
    </source>
</reference>
<evidence type="ECO:0000256" key="1">
    <source>
        <dbReference type="PROSITE-ProRule" id="PRU00409"/>
    </source>
</evidence>
<organism evidence="3">
    <name type="scientific">Thermodesulfobacterium geofontis</name>
    <dbReference type="NCBI Taxonomy" id="1295609"/>
    <lineage>
        <taxon>Bacteria</taxon>
        <taxon>Pseudomonadati</taxon>
        <taxon>Thermodesulfobacteriota</taxon>
        <taxon>Thermodesulfobacteria</taxon>
        <taxon>Thermodesulfobacteriales</taxon>
        <taxon>Thermodesulfobacteriaceae</taxon>
        <taxon>Thermodesulfobacterium</taxon>
    </lineage>
</organism>
<dbReference type="SUPFAM" id="SSF56059">
    <property type="entry name" value="Glutathione synthetase ATP-binding domain-like"/>
    <property type="match status" value="1"/>
</dbReference>
<dbReference type="PANTHER" id="PTHR21621">
    <property type="entry name" value="RIBOSOMAL PROTEIN S6 MODIFICATION PROTEIN"/>
    <property type="match status" value="1"/>
</dbReference>
<dbReference type="InterPro" id="IPR011761">
    <property type="entry name" value="ATP-grasp"/>
</dbReference>
<keyword evidence="1" id="KW-0067">ATP-binding</keyword>
<feature type="domain" description="ATP-grasp" evidence="2">
    <location>
        <begin position="73"/>
        <end position="261"/>
    </location>
</feature>
<dbReference type="Pfam" id="PF08443">
    <property type="entry name" value="RimK"/>
    <property type="match status" value="1"/>
</dbReference>
<proteinExistence type="predicted"/>
<dbReference type="PANTHER" id="PTHR21621:SF0">
    <property type="entry name" value="BETA-CITRYLGLUTAMATE SYNTHASE B-RELATED"/>
    <property type="match status" value="1"/>
</dbReference>
<dbReference type="Gene3D" id="3.30.470.20">
    <property type="entry name" value="ATP-grasp fold, B domain"/>
    <property type="match status" value="1"/>
</dbReference>
<dbReference type="InterPro" id="IPR013815">
    <property type="entry name" value="ATP_grasp_subdomain_1"/>
</dbReference>
<dbReference type="AlphaFoldDB" id="A0A7C4NUA7"/>
<name>A0A7C4NUA7_9BACT</name>
<dbReference type="InterPro" id="IPR013651">
    <property type="entry name" value="ATP-grasp_RimK-type"/>
</dbReference>
<gene>
    <name evidence="3" type="ORF">ENT66_08045</name>
</gene>
<evidence type="ECO:0000259" key="2">
    <source>
        <dbReference type="PROSITE" id="PS50975"/>
    </source>
</evidence>